<dbReference type="Pfam" id="PF22697">
    <property type="entry name" value="SOS1_NGEF_PH"/>
    <property type="match status" value="1"/>
</dbReference>
<evidence type="ECO:0000256" key="1">
    <source>
        <dbReference type="SAM" id="Coils"/>
    </source>
</evidence>
<protein>
    <recommendedName>
        <fullName evidence="7">Puratrophin-1</fullName>
    </recommendedName>
</protein>
<dbReference type="EMBL" id="JAODUO010000010">
    <property type="protein sequence ID" value="KAK2193606.1"/>
    <property type="molecule type" value="Genomic_DNA"/>
</dbReference>
<evidence type="ECO:0000313" key="5">
    <source>
        <dbReference type="EMBL" id="KAK2193606.1"/>
    </source>
</evidence>
<dbReference type="SMART" id="SM00233">
    <property type="entry name" value="PH"/>
    <property type="match status" value="1"/>
</dbReference>
<gene>
    <name evidence="5" type="ORF">NP493_11g08045</name>
</gene>
<dbReference type="GO" id="GO:0005085">
    <property type="term" value="F:guanyl-nucleotide exchange factor activity"/>
    <property type="evidence" value="ECO:0007669"/>
    <property type="project" value="InterPro"/>
</dbReference>
<feature type="region of interest" description="Disordered" evidence="2">
    <location>
        <begin position="644"/>
        <end position="678"/>
    </location>
</feature>
<dbReference type="CDD" id="cd00160">
    <property type="entry name" value="RhoGEF"/>
    <property type="match status" value="1"/>
</dbReference>
<accession>A0AAD9PEZ9</accession>
<dbReference type="SUPFAM" id="SSF46966">
    <property type="entry name" value="Spectrin repeat"/>
    <property type="match status" value="2"/>
</dbReference>
<evidence type="ECO:0000256" key="2">
    <source>
        <dbReference type="SAM" id="MobiDB-lite"/>
    </source>
</evidence>
<dbReference type="InterPro" id="IPR036865">
    <property type="entry name" value="CRAL-TRIO_dom_sf"/>
</dbReference>
<dbReference type="Proteomes" id="UP001209878">
    <property type="component" value="Unassembled WGS sequence"/>
</dbReference>
<dbReference type="InterPro" id="IPR001251">
    <property type="entry name" value="CRAL-TRIO_dom"/>
</dbReference>
<reference evidence="5" key="1">
    <citation type="journal article" date="2023" name="Mol. Biol. Evol.">
        <title>Third-Generation Sequencing Reveals the Adaptive Role of the Epigenome in Three Deep-Sea Polychaetes.</title>
        <authorList>
            <person name="Perez M."/>
            <person name="Aroh O."/>
            <person name="Sun Y."/>
            <person name="Lan Y."/>
            <person name="Juniper S.K."/>
            <person name="Young C.R."/>
            <person name="Angers B."/>
            <person name="Qian P.Y."/>
        </authorList>
    </citation>
    <scope>NUCLEOTIDE SEQUENCE</scope>
    <source>
        <strain evidence="5">R07B-5</strain>
    </source>
</reference>
<dbReference type="Gene3D" id="1.20.58.60">
    <property type="match status" value="1"/>
</dbReference>
<dbReference type="InterPro" id="IPR052231">
    <property type="entry name" value="Rho_GEF_signaling-related"/>
</dbReference>
<keyword evidence="1" id="KW-0175">Coiled coil</keyword>
<dbReference type="PANTHER" id="PTHR45845:SF3">
    <property type="entry name" value="PURATROPHIN-1-LIKE, ISOFORM A"/>
    <property type="match status" value="1"/>
</dbReference>
<dbReference type="InterPro" id="IPR011993">
    <property type="entry name" value="PH-like_dom_sf"/>
</dbReference>
<dbReference type="PANTHER" id="PTHR45845">
    <property type="entry name" value="RHO GUANINE NUCLEOTIDE EXCHANGE FACTOR-RELATED"/>
    <property type="match status" value="1"/>
</dbReference>
<evidence type="ECO:0000259" key="3">
    <source>
        <dbReference type="PROSITE" id="PS50003"/>
    </source>
</evidence>
<feature type="coiled-coil region" evidence="1">
    <location>
        <begin position="415"/>
        <end position="449"/>
    </location>
</feature>
<dbReference type="Gene3D" id="2.30.29.30">
    <property type="entry name" value="Pleckstrin-homology domain (PH domain)/Phosphotyrosine-binding domain (PTB)"/>
    <property type="match status" value="1"/>
</dbReference>
<name>A0AAD9PEZ9_RIDPI</name>
<keyword evidence="6" id="KW-1185">Reference proteome</keyword>
<dbReference type="InterPro" id="IPR055251">
    <property type="entry name" value="SOS1_NGEF_PH"/>
</dbReference>
<dbReference type="PROSITE" id="PS50010">
    <property type="entry name" value="DH_2"/>
    <property type="match status" value="1"/>
</dbReference>
<feature type="compositionally biased region" description="Polar residues" evidence="2">
    <location>
        <begin position="1219"/>
        <end position="1234"/>
    </location>
</feature>
<dbReference type="SUPFAM" id="SSF52087">
    <property type="entry name" value="CRAL/TRIO domain"/>
    <property type="match status" value="1"/>
</dbReference>
<evidence type="ECO:0000313" key="6">
    <source>
        <dbReference type="Proteomes" id="UP001209878"/>
    </source>
</evidence>
<dbReference type="Gene3D" id="3.40.525.10">
    <property type="entry name" value="CRAL-TRIO lipid binding domain"/>
    <property type="match status" value="1"/>
</dbReference>
<dbReference type="Pfam" id="PF00621">
    <property type="entry name" value="RhoGEF"/>
    <property type="match status" value="1"/>
</dbReference>
<comment type="caution">
    <text evidence="5">The sequence shown here is derived from an EMBL/GenBank/DDBJ whole genome shotgun (WGS) entry which is preliminary data.</text>
</comment>
<evidence type="ECO:0008006" key="7">
    <source>
        <dbReference type="Google" id="ProtNLM"/>
    </source>
</evidence>
<dbReference type="AlphaFoldDB" id="A0AAD9PEZ9"/>
<dbReference type="CDD" id="cd13242">
    <property type="entry name" value="PH_puratrophin-1"/>
    <property type="match status" value="1"/>
</dbReference>
<dbReference type="PROSITE" id="PS50003">
    <property type="entry name" value="PH_DOMAIN"/>
    <property type="match status" value="1"/>
</dbReference>
<dbReference type="SUPFAM" id="SSF48065">
    <property type="entry name" value="DBL homology domain (DH-domain)"/>
    <property type="match status" value="1"/>
</dbReference>
<dbReference type="SMART" id="SM00325">
    <property type="entry name" value="RhoGEF"/>
    <property type="match status" value="1"/>
</dbReference>
<dbReference type="Gene3D" id="1.20.900.10">
    <property type="entry name" value="Dbl homology (DH) domain"/>
    <property type="match status" value="1"/>
</dbReference>
<dbReference type="SUPFAM" id="SSF50729">
    <property type="entry name" value="PH domain-like"/>
    <property type="match status" value="1"/>
</dbReference>
<dbReference type="Pfam" id="PF00650">
    <property type="entry name" value="CRAL_TRIO"/>
    <property type="match status" value="1"/>
</dbReference>
<feature type="compositionally biased region" description="Polar residues" evidence="2">
    <location>
        <begin position="662"/>
        <end position="678"/>
    </location>
</feature>
<dbReference type="CDD" id="cd00170">
    <property type="entry name" value="SEC14"/>
    <property type="match status" value="1"/>
</dbReference>
<evidence type="ECO:0000259" key="4">
    <source>
        <dbReference type="PROSITE" id="PS50010"/>
    </source>
</evidence>
<dbReference type="InterPro" id="IPR035899">
    <property type="entry name" value="DBL_dom_sf"/>
</dbReference>
<feature type="domain" description="PH" evidence="3">
    <location>
        <begin position="989"/>
        <end position="1096"/>
    </location>
</feature>
<proteinExistence type="predicted"/>
<organism evidence="5 6">
    <name type="scientific">Ridgeia piscesae</name>
    <name type="common">Tubeworm</name>
    <dbReference type="NCBI Taxonomy" id="27915"/>
    <lineage>
        <taxon>Eukaryota</taxon>
        <taxon>Metazoa</taxon>
        <taxon>Spiralia</taxon>
        <taxon>Lophotrochozoa</taxon>
        <taxon>Annelida</taxon>
        <taxon>Polychaeta</taxon>
        <taxon>Sedentaria</taxon>
        <taxon>Canalipalpata</taxon>
        <taxon>Sabellida</taxon>
        <taxon>Siboglinidae</taxon>
        <taxon>Ridgeia</taxon>
    </lineage>
</organism>
<dbReference type="InterPro" id="IPR001849">
    <property type="entry name" value="PH_domain"/>
</dbReference>
<dbReference type="InterPro" id="IPR000219">
    <property type="entry name" value="DH_dom"/>
</dbReference>
<feature type="domain" description="DH" evidence="4">
    <location>
        <begin position="802"/>
        <end position="977"/>
    </location>
</feature>
<sequence>MKRAVSQVCIIVEAKMVHRVLPDGRMVKEEPPPSWSVLDLPVSSYDVASDVLQSGVAILPGGEDTEGSAVVIVMCQHAAWQELPVSSEELARLLLYFHQSLQEVDITDDDTGDNCSMTIIIDARGTTLPVLNVLLEALYIVKASHTGAVHIVHVLADRVAQSLLFKSSVFRPQVDLKINLLMSIDALYKFVERRQLPVTLGGSCHYSHAAWLQDRQTFEEFLLRCRRAASQLVEAAQEVVGMETQPRTVEEAQRLIGEHKSFVENVFAKHALVELEKDSEHITRMLANCDTTGRNRATAATARRLLQDVQQSVYRLMKLSDERLDKLEQHLQLRQYEQQSNEVIRWLGGEGAEILSKHCCLADNLQAIHSQREDFHRLYLSALTHLDKGRDLLAEAEMLSQGGPFDQVTGIKEIARELRSRMKHFTSNLEELRDKVDDTEQCYQLLDKAYEWALDAMKYVAGMKLVKDMSTAEINQLRVSLDEYMKEHPAVDADTFGTMQTLAQKLQNDKLSEKCAMAKSRCLETDKLLRVRRSTLRKAEQHIAQQGQPKSLNNNNCHCVAPLHNGDSRLTLHSLTRNVNYGEPPSVVIRRRSYAGKAASPVYNPSADAYRESVKDLRLQEQLFRDSVITVDMSCHVVTSLPKNLSDSTLRGSRESLRDSSENLTESVSNEQNGVSLSSNVTRTVEPCSCDHMTSTRGRHPGTACSIQRRRGVQEDGVDRRVNRRSTKTFSMMTGSWESLPGIPDVEEERADDGLPEDGHRRGVWSPVPVNSHLLSRHTTEPMYQSMADLRVAAEDIKRRKNLALVMNEMIQTERDYVRSLQFVINHYIPELLRDDVPPGLRGKRNLLFGNIEKICEFNSRYFMGELEACAKNAFQVAHCFLRHESQFYLYALYNKNKPKSDLLMMEYGSFFKAKQSELGDRMDLSSYLLKPVQRMGKYVLLLKQIIKECPETEPEYRDLRFALEMANFQLRHGNDLLAMDSLTGYDLNLQEQGMLMRQGEFVVWHGRKKCLRHVFLFEEMIVFSKTKRSSTGHDVYIYKNSIKTSDLGLTESVGDNCLKFELWFRRRRLGDMFVLQGFSLDQKTLWVQDISRLLWKQAIKNRGLHLSEMAQMGIGSKPCVDLKPSKDNISDRYIDISKIPRVRNSIAVSSFEHLKGGNKRPHSIISISSCSSSSSSNPSSGYSAFAPLSMMVESPFERTVHSSCTLTSNESGIVADMSSPSSPVDACTQTTLKRPQKQRDGDAAGGSDSLQNCVMLSVSSTQAIGTDVSHMM</sequence>
<feature type="compositionally biased region" description="Basic and acidic residues" evidence="2">
    <location>
        <begin position="652"/>
        <end position="661"/>
    </location>
</feature>
<feature type="region of interest" description="Disordered" evidence="2">
    <location>
        <begin position="1213"/>
        <end position="1249"/>
    </location>
</feature>